<keyword evidence="3" id="KW-1185">Reference proteome</keyword>
<evidence type="ECO:0000256" key="1">
    <source>
        <dbReference type="SAM" id="Phobius"/>
    </source>
</evidence>
<dbReference type="AlphaFoldDB" id="A0A557ZU84"/>
<keyword evidence="1" id="KW-1133">Transmembrane helix</keyword>
<accession>A0A557ZU84</accession>
<protein>
    <submittedName>
        <fullName evidence="2">Hemolysin III family protein</fullName>
    </submittedName>
</protein>
<organism evidence="2 3">
    <name type="scientific">Amycolatopsis acidiphila</name>
    <dbReference type="NCBI Taxonomy" id="715473"/>
    <lineage>
        <taxon>Bacteria</taxon>
        <taxon>Bacillati</taxon>
        <taxon>Actinomycetota</taxon>
        <taxon>Actinomycetes</taxon>
        <taxon>Pseudonocardiales</taxon>
        <taxon>Pseudonocardiaceae</taxon>
        <taxon>Amycolatopsis</taxon>
    </lineage>
</organism>
<comment type="caution">
    <text evidence="2">The sequence shown here is derived from an EMBL/GenBank/DDBJ whole genome shotgun (WGS) entry which is preliminary data.</text>
</comment>
<feature type="non-terminal residue" evidence="2">
    <location>
        <position position="1"/>
    </location>
</feature>
<feature type="transmembrane region" description="Helical" evidence="1">
    <location>
        <begin position="17"/>
        <end position="38"/>
    </location>
</feature>
<reference evidence="2 3" key="1">
    <citation type="submission" date="2019-07" db="EMBL/GenBank/DDBJ databases">
        <title>New species of Amycolatopsis and Streptomyces.</title>
        <authorList>
            <person name="Duangmal K."/>
            <person name="Teo W.F.A."/>
            <person name="Lipun K."/>
        </authorList>
    </citation>
    <scope>NUCLEOTIDE SEQUENCE [LARGE SCALE GENOMIC DNA]</scope>
    <source>
        <strain evidence="2 3">JCM 30562</strain>
    </source>
</reference>
<gene>
    <name evidence="2" type="ORF">FNH06_35885</name>
</gene>
<evidence type="ECO:0000313" key="2">
    <source>
        <dbReference type="EMBL" id="TVT15581.1"/>
    </source>
</evidence>
<dbReference type="EMBL" id="VJZA01000114">
    <property type="protein sequence ID" value="TVT15581.1"/>
    <property type="molecule type" value="Genomic_DNA"/>
</dbReference>
<proteinExistence type="predicted"/>
<keyword evidence="1" id="KW-0812">Transmembrane</keyword>
<keyword evidence="1" id="KW-0472">Membrane</keyword>
<evidence type="ECO:0000313" key="3">
    <source>
        <dbReference type="Proteomes" id="UP000318578"/>
    </source>
</evidence>
<name>A0A557ZU84_9PSEU</name>
<dbReference type="Proteomes" id="UP000318578">
    <property type="component" value="Unassembled WGS sequence"/>
</dbReference>
<sequence length="39" mass="4515">GPRWPTHWPNTFGYHEFFHACTVLAAISHYVAIWLAVFA</sequence>